<accession>A0A3N7I277</accession>
<name>A0A3N7I277_POPTR</name>
<reference evidence="1 2" key="1">
    <citation type="journal article" date="2006" name="Science">
        <title>The genome of black cottonwood, Populus trichocarpa (Torr. &amp; Gray).</title>
        <authorList>
            <person name="Tuskan G.A."/>
            <person name="Difazio S."/>
            <person name="Jansson S."/>
            <person name="Bohlmann J."/>
            <person name="Grigoriev I."/>
            <person name="Hellsten U."/>
            <person name="Putnam N."/>
            <person name="Ralph S."/>
            <person name="Rombauts S."/>
            <person name="Salamov A."/>
            <person name="Schein J."/>
            <person name="Sterck L."/>
            <person name="Aerts A."/>
            <person name="Bhalerao R.R."/>
            <person name="Bhalerao R.P."/>
            <person name="Blaudez D."/>
            <person name="Boerjan W."/>
            <person name="Brun A."/>
            <person name="Brunner A."/>
            <person name="Busov V."/>
            <person name="Campbell M."/>
            <person name="Carlson J."/>
            <person name="Chalot M."/>
            <person name="Chapman J."/>
            <person name="Chen G.L."/>
            <person name="Cooper D."/>
            <person name="Coutinho P.M."/>
            <person name="Couturier J."/>
            <person name="Covert S."/>
            <person name="Cronk Q."/>
            <person name="Cunningham R."/>
            <person name="Davis J."/>
            <person name="Degroeve S."/>
            <person name="Dejardin A."/>
            <person name="Depamphilis C."/>
            <person name="Detter J."/>
            <person name="Dirks B."/>
            <person name="Dubchak I."/>
            <person name="Duplessis S."/>
            <person name="Ehlting J."/>
            <person name="Ellis B."/>
            <person name="Gendler K."/>
            <person name="Goodstein D."/>
            <person name="Gribskov M."/>
            <person name="Grimwood J."/>
            <person name="Groover A."/>
            <person name="Gunter L."/>
            <person name="Hamberger B."/>
            <person name="Heinze B."/>
            <person name="Helariutta Y."/>
            <person name="Henrissat B."/>
            <person name="Holligan D."/>
            <person name="Holt R."/>
            <person name="Huang W."/>
            <person name="Islam-Faridi N."/>
            <person name="Jones S."/>
            <person name="Jones-Rhoades M."/>
            <person name="Jorgensen R."/>
            <person name="Joshi C."/>
            <person name="Kangasjarvi J."/>
            <person name="Karlsson J."/>
            <person name="Kelleher C."/>
            <person name="Kirkpatrick R."/>
            <person name="Kirst M."/>
            <person name="Kohler A."/>
            <person name="Kalluri U."/>
            <person name="Larimer F."/>
            <person name="Leebens-Mack J."/>
            <person name="Leple J.C."/>
            <person name="Locascio P."/>
            <person name="Lou Y."/>
            <person name="Lucas S."/>
            <person name="Martin F."/>
            <person name="Montanini B."/>
            <person name="Napoli C."/>
            <person name="Nelson D.R."/>
            <person name="Nelson C."/>
            <person name="Nieminen K."/>
            <person name="Nilsson O."/>
            <person name="Pereda V."/>
            <person name="Peter G."/>
            <person name="Philippe R."/>
            <person name="Pilate G."/>
            <person name="Poliakov A."/>
            <person name="Razumovskaya J."/>
            <person name="Richardson P."/>
            <person name="Rinaldi C."/>
            <person name="Ritland K."/>
            <person name="Rouze P."/>
            <person name="Ryaboy D."/>
            <person name="Schmutz J."/>
            <person name="Schrader J."/>
            <person name="Segerman B."/>
            <person name="Shin H."/>
            <person name="Siddiqui A."/>
            <person name="Sterky F."/>
            <person name="Terry A."/>
            <person name="Tsai C.J."/>
            <person name="Uberbacher E."/>
            <person name="Unneberg P."/>
            <person name="Vahala J."/>
            <person name="Wall K."/>
            <person name="Wessler S."/>
            <person name="Yang G."/>
            <person name="Yin T."/>
            <person name="Douglas C."/>
            <person name="Marra M."/>
            <person name="Sandberg G."/>
            <person name="Van de Peer Y."/>
            <person name="Rokhsar D."/>
        </authorList>
    </citation>
    <scope>NUCLEOTIDE SEQUENCE [LARGE SCALE GENOMIC DNA]</scope>
    <source>
        <strain evidence="2">cv. Nisqually</strain>
    </source>
</reference>
<protein>
    <submittedName>
        <fullName evidence="1">Uncharacterized protein</fullName>
    </submittedName>
</protein>
<dbReference type="Proteomes" id="UP000006729">
    <property type="component" value="Chromosome 19"/>
</dbReference>
<keyword evidence="2" id="KW-1185">Reference proteome</keyword>
<gene>
    <name evidence="1" type="ORF">POPTR_019G133550</name>
</gene>
<dbReference type="EMBL" id="CM009308">
    <property type="protein sequence ID" value="RQP03839.1"/>
    <property type="molecule type" value="Genomic_DNA"/>
</dbReference>
<evidence type="ECO:0000313" key="1">
    <source>
        <dbReference type="EMBL" id="RQP03839.1"/>
    </source>
</evidence>
<evidence type="ECO:0000313" key="2">
    <source>
        <dbReference type="Proteomes" id="UP000006729"/>
    </source>
</evidence>
<organism evidence="1 2">
    <name type="scientific">Populus trichocarpa</name>
    <name type="common">Western balsam poplar</name>
    <name type="synonym">Populus balsamifera subsp. trichocarpa</name>
    <dbReference type="NCBI Taxonomy" id="3694"/>
    <lineage>
        <taxon>Eukaryota</taxon>
        <taxon>Viridiplantae</taxon>
        <taxon>Streptophyta</taxon>
        <taxon>Embryophyta</taxon>
        <taxon>Tracheophyta</taxon>
        <taxon>Spermatophyta</taxon>
        <taxon>Magnoliopsida</taxon>
        <taxon>eudicotyledons</taxon>
        <taxon>Gunneridae</taxon>
        <taxon>Pentapetalae</taxon>
        <taxon>rosids</taxon>
        <taxon>fabids</taxon>
        <taxon>Malpighiales</taxon>
        <taxon>Salicaceae</taxon>
        <taxon>Saliceae</taxon>
        <taxon>Populus</taxon>
    </lineage>
</organism>
<proteinExistence type="predicted"/>
<dbReference type="InParanoid" id="A0A3N7I277"/>
<dbReference type="PROSITE" id="PS51257">
    <property type="entry name" value="PROKAR_LIPOPROTEIN"/>
    <property type="match status" value="1"/>
</dbReference>
<sequence>MDIIRHRYNNVLTYFFLGSCNGDGSQVVKKKKRRLTTGTRSASAISSIILSSIQTLSLCSTGKRENFGRSGVNQITNIDGRRKTILAFFSDCFPWVCVDRGTNWMGMGLA</sequence>
<dbReference type="AlphaFoldDB" id="A0A3N7I277"/>